<keyword evidence="4" id="KW-1185">Reference proteome</keyword>
<sequence length="236" mass="26722">MKGLAALTVAGSLSITLAAVTPAAVAAPHEHSTTAVTHSLSASPDGVNARRCRPRKFLRFHFVRPRNFFIPRTRFIDGPGGSITASVTRSHRVYAEVEFEREKRKSRTRSRQRTNSRTTTPPPPPEGEATITRTTSRALTRQILRELRFMVNPLLAEEHIVEVGHTYTREISPGMYGNLWYRVFGYRVGFSAWRVIGNCRVRPVGTGIANIPARVEGWRYWETKHPTFRGRKLSER</sequence>
<feature type="chain" id="PRO_5011501633" evidence="2">
    <location>
        <begin position="27"/>
        <end position="236"/>
    </location>
</feature>
<feature type="region of interest" description="Disordered" evidence="1">
    <location>
        <begin position="98"/>
        <end position="133"/>
    </location>
</feature>
<evidence type="ECO:0000313" key="4">
    <source>
        <dbReference type="Proteomes" id="UP000217103"/>
    </source>
</evidence>
<evidence type="ECO:0000256" key="1">
    <source>
        <dbReference type="SAM" id="MobiDB-lite"/>
    </source>
</evidence>
<evidence type="ECO:0000256" key="2">
    <source>
        <dbReference type="SAM" id="SignalP"/>
    </source>
</evidence>
<evidence type="ECO:0000313" key="3">
    <source>
        <dbReference type="EMBL" id="SDQ47118.1"/>
    </source>
</evidence>
<name>A0A1H1B557_9ACTN</name>
<keyword evidence="2" id="KW-0732">Signal</keyword>
<proteinExistence type="predicted"/>
<dbReference type="STRING" id="35622.SAMN04489764_0806"/>
<dbReference type="Proteomes" id="UP000217103">
    <property type="component" value="Unassembled WGS sequence"/>
</dbReference>
<dbReference type="EMBL" id="FNKK01000002">
    <property type="protein sequence ID" value="SDQ47118.1"/>
    <property type="molecule type" value="Genomic_DNA"/>
</dbReference>
<feature type="signal peptide" evidence="2">
    <location>
        <begin position="1"/>
        <end position="26"/>
    </location>
</feature>
<organism evidence="3 4">
    <name type="scientific">Thermostaphylospora chromogena</name>
    <dbReference type="NCBI Taxonomy" id="35622"/>
    <lineage>
        <taxon>Bacteria</taxon>
        <taxon>Bacillati</taxon>
        <taxon>Actinomycetota</taxon>
        <taxon>Actinomycetes</taxon>
        <taxon>Streptosporangiales</taxon>
        <taxon>Thermomonosporaceae</taxon>
        <taxon>Thermostaphylospora</taxon>
    </lineage>
</organism>
<feature type="compositionally biased region" description="Basic residues" evidence="1">
    <location>
        <begin position="104"/>
        <end position="114"/>
    </location>
</feature>
<reference evidence="3 4" key="1">
    <citation type="submission" date="2016-10" db="EMBL/GenBank/DDBJ databases">
        <authorList>
            <person name="de Groot N.N."/>
        </authorList>
    </citation>
    <scope>NUCLEOTIDE SEQUENCE [LARGE SCALE GENOMIC DNA]</scope>
    <source>
        <strain evidence="3 4">DSM 43794</strain>
    </source>
</reference>
<gene>
    <name evidence="3" type="ORF">SAMN04489764_0806</name>
</gene>
<protein>
    <submittedName>
        <fullName evidence="3">Uncharacterized protein</fullName>
    </submittedName>
</protein>
<dbReference type="AlphaFoldDB" id="A0A1H1B557"/>
<accession>A0A1H1B557</accession>